<dbReference type="KEGG" id="vg:11538109"/>
<gene>
    <name evidence="1" type="ORF">CYIG_00058</name>
</gene>
<name>E3SNC7_9CAUD</name>
<dbReference type="EMBL" id="GU071102">
    <property type="protein sequence ID" value="ADP00131.1"/>
    <property type="molecule type" value="Genomic_DNA"/>
</dbReference>
<proteinExistence type="predicted"/>
<accession>E3SNC7</accession>
<dbReference type="GeneID" id="11538109"/>
<dbReference type="RefSeq" id="YP_005087503.1">
    <property type="nucleotide sequence ID" value="NC_016658.1"/>
</dbReference>
<organism evidence="1 2">
    <name type="scientific">Cyanophage NATL1A-7</name>
    <dbReference type="NCBI Taxonomy" id="445693"/>
    <lineage>
        <taxon>Viruses</taxon>
        <taxon>Duplodnaviria</taxon>
        <taxon>Heunggongvirae</taxon>
        <taxon>Uroviricota</taxon>
        <taxon>Caudoviricetes</taxon>
        <taxon>Autographivirales</taxon>
        <taxon>Sechaudvirinae</taxon>
        <taxon>Cheungvirus</taxon>
        <taxon>Cheungvirus NATL1A7</taxon>
    </lineage>
</organism>
<dbReference type="Proteomes" id="UP000006531">
    <property type="component" value="Segment"/>
</dbReference>
<evidence type="ECO:0000313" key="2">
    <source>
        <dbReference type="Proteomes" id="UP000006531"/>
    </source>
</evidence>
<evidence type="ECO:0000313" key="1">
    <source>
        <dbReference type="EMBL" id="ADP00131.1"/>
    </source>
</evidence>
<dbReference type="OrthoDB" id="26618at10239"/>
<protein>
    <submittedName>
        <fullName evidence="1">Predicted protein</fullName>
    </submittedName>
</protein>
<sequence length="52" mass="5949">MILIIKPILFAFLKSDSVKKLVVDLLEAYVSRTDNKLDDQALKIVKEKLFAN</sequence>
<reference evidence="1 2" key="1">
    <citation type="submission" date="2009-10" db="EMBL/GenBank/DDBJ databases">
        <title>The Genome Sequence of Cyanophage NATL1A-7.</title>
        <authorList>
            <consortium name="The Broad Institute Genome Sequencing Platform"/>
            <person name="Henn M.R."/>
            <person name="Sullivan M.S."/>
            <person name="Osburne M.S."/>
            <person name="Levin J."/>
            <person name="Malboeuf C."/>
            <person name="Casali M."/>
            <person name="Russ C."/>
            <person name="Lennon N."/>
            <person name="Erlich R."/>
            <person name="Young S.K."/>
            <person name="Koehrsen M."/>
            <person name="Yandava C."/>
            <person name="Zeng Q."/>
            <person name="Alvarado L."/>
            <person name="Anderson S."/>
            <person name="Berlin A."/>
            <person name="Borenstein D."/>
            <person name="Chen Z."/>
            <person name="Engels R."/>
            <person name="Freedman E."/>
            <person name="Gellesch M."/>
            <person name="Goldberg J."/>
            <person name="Green L."/>
            <person name="Griggs A."/>
            <person name="Gujja S."/>
            <person name="Heiman D."/>
            <person name="Hepburn T."/>
            <person name="Howarth C."/>
            <person name="Jen D."/>
            <person name="Larson L."/>
            <person name="Lewis B."/>
            <person name="Mehta T."/>
            <person name="Park D."/>
            <person name="Pearson M."/>
            <person name="Roberts A."/>
            <person name="Ryan E."/>
            <person name="Saif S."/>
            <person name="Shea T."/>
            <person name="Shenoy N."/>
            <person name="Sisk P."/>
            <person name="Stolte C."/>
            <person name="Sykes S."/>
            <person name="Walk T."/>
            <person name="White J."/>
            <person name="Yu Q."/>
            <person name="Coleman M.L."/>
            <person name="Huang K.H."/>
            <person name="Weigele P.R."/>
            <person name="DeFrancesco A.S."/>
            <person name="Kern S.E."/>
            <person name="Thompson L.R."/>
            <person name="Fu R."/>
            <person name="Hombeck B."/>
            <person name="Chisholm S.W."/>
            <person name="Haas B."/>
            <person name="Nusbaum C."/>
            <person name="Galagan J."/>
            <person name="Birren B."/>
        </authorList>
    </citation>
    <scope>NUCLEOTIDE SEQUENCE [LARGE SCALE GENOMIC DNA]</scope>
    <source>
        <strain evidence="1">NATL1A-7</strain>
    </source>
</reference>
<keyword evidence="2" id="KW-1185">Reference proteome</keyword>